<proteinExistence type="predicted"/>
<protein>
    <submittedName>
        <fullName evidence="2">Uncharacterized protein</fullName>
    </submittedName>
</protein>
<organism evidence="2">
    <name type="scientific">Streptomyces sp. R35</name>
    <dbReference type="NCBI Taxonomy" id="3238630"/>
    <lineage>
        <taxon>Bacteria</taxon>
        <taxon>Bacillati</taxon>
        <taxon>Actinomycetota</taxon>
        <taxon>Actinomycetes</taxon>
        <taxon>Kitasatosporales</taxon>
        <taxon>Streptomycetaceae</taxon>
        <taxon>Streptomyces</taxon>
    </lineage>
</organism>
<evidence type="ECO:0000313" key="2">
    <source>
        <dbReference type="EMBL" id="XDQ68060.1"/>
    </source>
</evidence>
<evidence type="ECO:0000256" key="1">
    <source>
        <dbReference type="SAM" id="MobiDB-lite"/>
    </source>
</evidence>
<sequence length="45" mass="4975">MTDGKTLLLDGCEERRPRSGPRDLEPDNPPSSTTKNRPPLGERAL</sequence>
<gene>
    <name evidence="2" type="ORF">AB5J50_48430</name>
</gene>
<reference evidence="2" key="1">
    <citation type="submission" date="2024-07" db="EMBL/GenBank/DDBJ databases">
        <authorList>
            <person name="Yu S.T."/>
        </authorList>
    </citation>
    <scope>NUCLEOTIDE SEQUENCE</scope>
    <source>
        <strain evidence="2">R35</strain>
    </source>
</reference>
<feature type="region of interest" description="Disordered" evidence="1">
    <location>
        <begin position="1"/>
        <end position="45"/>
    </location>
</feature>
<dbReference type="RefSeq" id="WP_327434382.1">
    <property type="nucleotide sequence ID" value="NZ_CP163440.1"/>
</dbReference>
<dbReference type="EMBL" id="CP163440">
    <property type="protein sequence ID" value="XDQ68060.1"/>
    <property type="molecule type" value="Genomic_DNA"/>
</dbReference>
<name>A0AB39SQR5_9ACTN</name>
<dbReference type="AlphaFoldDB" id="A0AB39SQR5"/>
<accession>A0AB39SQR5</accession>
<feature type="compositionally biased region" description="Basic and acidic residues" evidence="1">
    <location>
        <begin position="12"/>
        <end position="25"/>
    </location>
</feature>